<evidence type="ECO:0000313" key="2">
    <source>
        <dbReference type="Proteomes" id="UP001348641"/>
    </source>
</evidence>
<organism evidence="1 2">
    <name type="scientific">Nocardiopsis tropica</name>
    <dbReference type="NCBI Taxonomy" id="109330"/>
    <lineage>
        <taxon>Bacteria</taxon>
        <taxon>Bacillati</taxon>
        <taxon>Actinomycetota</taxon>
        <taxon>Actinomycetes</taxon>
        <taxon>Streptosporangiales</taxon>
        <taxon>Nocardiopsidaceae</taxon>
        <taxon>Nocardiopsis</taxon>
    </lineage>
</organism>
<gene>
    <name evidence="1" type="ORF">Q8A49_04245</name>
</gene>
<protein>
    <submittedName>
        <fullName evidence="1">Uncharacterized protein</fullName>
    </submittedName>
</protein>
<evidence type="ECO:0000313" key="1">
    <source>
        <dbReference type="EMBL" id="MEE2049700.1"/>
    </source>
</evidence>
<dbReference type="EMBL" id="JAUUCC010000006">
    <property type="protein sequence ID" value="MEE2049700.1"/>
    <property type="molecule type" value="Genomic_DNA"/>
</dbReference>
<comment type="caution">
    <text evidence="1">The sequence shown here is derived from an EMBL/GenBank/DDBJ whole genome shotgun (WGS) entry which is preliminary data.</text>
</comment>
<sequence>MVLTPPAQMRRLLDSGIRHEWDVALVHGATPEHQPVIDLSLVYDAFGIRTRWVHTPHGLEWATSAVRLPGTGWTRTRLSQAVGLASQQPAVHHLARGQQRCALCLWTHRGALRLLLAGAGVSPVIETYPDRDAGHGAAADHFTHLITNGWRPAPPPHRHWCRA</sequence>
<reference evidence="1 2" key="1">
    <citation type="submission" date="2023-07" db="EMBL/GenBank/DDBJ databases">
        <authorList>
            <person name="Girao M."/>
            <person name="Carvalho M.F."/>
        </authorList>
    </citation>
    <scope>NUCLEOTIDE SEQUENCE [LARGE SCALE GENOMIC DNA]</scope>
    <source>
        <strain evidence="1 2">66/93</strain>
    </source>
</reference>
<name>A0ABU7KK75_9ACTN</name>
<dbReference type="RefSeq" id="WP_330156961.1">
    <property type="nucleotide sequence ID" value="NZ_BAAAJA010000005.1"/>
</dbReference>
<dbReference type="Proteomes" id="UP001348641">
    <property type="component" value="Unassembled WGS sequence"/>
</dbReference>
<accession>A0ABU7KK75</accession>
<proteinExistence type="predicted"/>